<keyword evidence="5" id="KW-1185">Reference proteome</keyword>
<protein>
    <recommendedName>
        <fullName evidence="6">Ig-like domain-containing protein</fullName>
    </recommendedName>
</protein>
<feature type="chain" id="PRO_5013688114" description="Ig-like domain-containing protein" evidence="3">
    <location>
        <begin position="21"/>
        <end position="391"/>
    </location>
</feature>
<feature type="transmembrane region" description="Helical" evidence="2">
    <location>
        <begin position="254"/>
        <end position="278"/>
    </location>
</feature>
<proteinExistence type="predicted"/>
<gene>
    <name evidence="4" type="ORF">BSL78_06834</name>
</gene>
<keyword evidence="2" id="KW-0812">Transmembrane</keyword>
<name>A0A2G8L7L3_STIJA</name>
<keyword evidence="2" id="KW-1133">Transmembrane helix</keyword>
<feature type="region of interest" description="Disordered" evidence="1">
    <location>
        <begin position="372"/>
        <end position="391"/>
    </location>
</feature>
<feature type="signal peptide" evidence="3">
    <location>
        <begin position="1"/>
        <end position="20"/>
    </location>
</feature>
<dbReference type="Proteomes" id="UP000230750">
    <property type="component" value="Unassembled WGS sequence"/>
</dbReference>
<evidence type="ECO:0000256" key="1">
    <source>
        <dbReference type="SAM" id="MobiDB-lite"/>
    </source>
</evidence>
<comment type="caution">
    <text evidence="4">The sequence shown here is derived from an EMBL/GenBank/DDBJ whole genome shotgun (WGS) entry which is preliminary data.</text>
</comment>
<evidence type="ECO:0000256" key="2">
    <source>
        <dbReference type="SAM" id="Phobius"/>
    </source>
</evidence>
<dbReference type="EMBL" id="MRZV01000182">
    <property type="protein sequence ID" value="PIK56251.1"/>
    <property type="molecule type" value="Genomic_DNA"/>
</dbReference>
<evidence type="ECO:0000256" key="3">
    <source>
        <dbReference type="SAM" id="SignalP"/>
    </source>
</evidence>
<accession>A0A2G8L7L3</accession>
<keyword evidence="2" id="KW-0472">Membrane</keyword>
<keyword evidence="3" id="KW-0732">Signal</keyword>
<evidence type="ECO:0000313" key="4">
    <source>
        <dbReference type="EMBL" id="PIK56251.1"/>
    </source>
</evidence>
<reference evidence="4 5" key="1">
    <citation type="journal article" date="2017" name="PLoS Biol.">
        <title>The sea cucumber genome provides insights into morphological evolution and visceral regeneration.</title>
        <authorList>
            <person name="Zhang X."/>
            <person name="Sun L."/>
            <person name="Yuan J."/>
            <person name="Sun Y."/>
            <person name="Gao Y."/>
            <person name="Zhang L."/>
            <person name="Li S."/>
            <person name="Dai H."/>
            <person name="Hamel J.F."/>
            <person name="Liu C."/>
            <person name="Yu Y."/>
            <person name="Liu S."/>
            <person name="Lin W."/>
            <person name="Guo K."/>
            <person name="Jin S."/>
            <person name="Xu P."/>
            <person name="Storey K.B."/>
            <person name="Huan P."/>
            <person name="Zhang T."/>
            <person name="Zhou Y."/>
            <person name="Zhang J."/>
            <person name="Lin C."/>
            <person name="Li X."/>
            <person name="Xing L."/>
            <person name="Huo D."/>
            <person name="Sun M."/>
            <person name="Wang L."/>
            <person name="Mercier A."/>
            <person name="Li F."/>
            <person name="Yang H."/>
            <person name="Xiang J."/>
        </authorList>
    </citation>
    <scope>NUCLEOTIDE SEQUENCE [LARGE SCALE GENOMIC DNA]</scope>
    <source>
        <strain evidence="4">Shaxun</strain>
        <tissue evidence="4">Muscle</tissue>
    </source>
</reference>
<organism evidence="4 5">
    <name type="scientific">Stichopus japonicus</name>
    <name type="common">Sea cucumber</name>
    <dbReference type="NCBI Taxonomy" id="307972"/>
    <lineage>
        <taxon>Eukaryota</taxon>
        <taxon>Metazoa</taxon>
        <taxon>Echinodermata</taxon>
        <taxon>Eleutherozoa</taxon>
        <taxon>Echinozoa</taxon>
        <taxon>Holothuroidea</taxon>
        <taxon>Aspidochirotacea</taxon>
        <taxon>Aspidochirotida</taxon>
        <taxon>Stichopodidae</taxon>
        <taxon>Apostichopus</taxon>
    </lineage>
</organism>
<evidence type="ECO:0000313" key="5">
    <source>
        <dbReference type="Proteomes" id="UP000230750"/>
    </source>
</evidence>
<evidence type="ECO:0008006" key="6">
    <source>
        <dbReference type="Google" id="ProtNLM"/>
    </source>
</evidence>
<sequence length="391" mass="43565">MEHYILLFMCVSAAMYETEANDSCADAVEVVFGTNLTLLCNAPFSCSDTFWTAPPINRVVERDNCTPDNICYNVDDGKHILSIFNATTNTTGYVKCRCVQGESNRANLVHCFELIGICQMEIKTSNHQPLMYNSTRAAKNSTFDISLKEGEMVTVQCQESAALTTSCSDLNLLSTSPFSFRAMTSHHRCVIQCMVEDQCGVTMILHVGEAIAQTTPQKTTRYTTQHLKTEGIGNQPTDHQSSITNKPENTASPIAIPLIVIVILLLLMIVFGCGYYCLCRNYKALAFTKGRMKSSRIPKDGTDEYDKACRMTSRNSIRIVADGLQEEPKYFEVDESKSDVHMYENKSVIKTVKASINATLDESVEYDVVMKDKRDSKKVPSDADVTKQNES</sequence>
<dbReference type="AlphaFoldDB" id="A0A2G8L7L3"/>